<evidence type="ECO:0000313" key="11">
    <source>
        <dbReference type="Proteomes" id="UP000204391"/>
    </source>
</evidence>
<evidence type="ECO:0000256" key="5">
    <source>
        <dbReference type="ARBA" id="ARBA00022927"/>
    </source>
</evidence>
<feature type="domain" description="Flagellar assembly protein FliH/Type III secretion system HrpE" evidence="9">
    <location>
        <begin position="133"/>
        <end position="260"/>
    </location>
</feature>
<protein>
    <recommendedName>
        <fullName evidence="7">Flagellar assembly protein FliH</fullName>
    </recommendedName>
</protein>
<feature type="coiled-coil region" evidence="8">
    <location>
        <begin position="52"/>
        <end position="115"/>
    </location>
</feature>
<dbReference type="PANTHER" id="PTHR34982:SF1">
    <property type="entry name" value="FLAGELLAR ASSEMBLY PROTEIN FLIH"/>
    <property type="match status" value="1"/>
</dbReference>
<dbReference type="KEGG" id="vne:CFK40_12260"/>
<dbReference type="GO" id="GO:0005829">
    <property type="term" value="C:cytosol"/>
    <property type="evidence" value="ECO:0007669"/>
    <property type="project" value="TreeGrafter"/>
</dbReference>
<keyword evidence="10" id="KW-0969">Cilium</keyword>
<keyword evidence="10" id="KW-0966">Cell projection</keyword>
<keyword evidence="4" id="KW-1005">Bacterial flagellum biogenesis</keyword>
<dbReference type="InterPro" id="IPR018035">
    <property type="entry name" value="Flagellar_FliH/T3SS_HrpE"/>
</dbReference>
<dbReference type="Pfam" id="PF02108">
    <property type="entry name" value="FliH"/>
    <property type="match status" value="1"/>
</dbReference>
<evidence type="ECO:0000256" key="8">
    <source>
        <dbReference type="SAM" id="Coils"/>
    </source>
</evidence>
<dbReference type="AlphaFoldDB" id="A0A221MDK6"/>
<dbReference type="InterPro" id="IPR022524">
    <property type="entry name" value="FliH_Bacilli"/>
</dbReference>
<dbReference type="EMBL" id="CP022437">
    <property type="protein sequence ID" value="ASN05727.1"/>
    <property type="molecule type" value="Genomic_DNA"/>
</dbReference>
<gene>
    <name evidence="10" type="primary">fliH</name>
    <name evidence="10" type="ORF">CFK40_12260</name>
</gene>
<dbReference type="PANTHER" id="PTHR34982">
    <property type="entry name" value="YOP PROTEINS TRANSLOCATION PROTEIN L"/>
    <property type="match status" value="1"/>
</dbReference>
<evidence type="ECO:0000256" key="1">
    <source>
        <dbReference type="ARBA" id="ARBA00003041"/>
    </source>
</evidence>
<evidence type="ECO:0000256" key="7">
    <source>
        <dbReference type="NCBIfam" id="TIGR03825"/>
    </source>
</evidence>
<comment type="similarity">
    <text evidence="2">Belongs to the FliH family.</text>
</comment>
<keyword evidence="3" id="KW-0813">Transport</keyword>
<sequence length="273" mass="31738">MRTLEKLLLPVVGVTILLSNNYSQDTSTNKQKQIKIRPMELFKKKESIQPTAETIDDELIAKQNKLAELNRDLDHIKHQRETLLKNTLEKIEREKKDWEEEKRQLIKETKELGSKEGFASGKEESLNYYAELVTKTNDIVDSATKDYHAVLESSEDIILRLAIQSAEKIIQYKLEEKPETFVHIVKAAIKDIKEQSTISIYLHPDNYQFVLNQKEELSRLLDSDSKLSIYVKDDTKVNNCFIEHPFGRIDASIDTQLKQLRAILHEVNMENKQ</sequence>
<dbReference type="Proteomes" id="UP000204391">
    <property type="component" value="Chromosome"/>
</dbReference>
<comment type="function">
    <text evidence="1">Needed for flagellar regrowth and assembly.</text>
</comment>
<reference evidence="10 11" key="1">
    <citation type="journal article" date="2003" name="Int. J. Syst. Evol. Microbiol.">
        <title>Virgibacillus carmonensis sp. nov., Virgibacillus necropolis sp. nov. and Virgibacillus picturae sp. nov., three novel species isolated from deteriorated mural paintings, transfer of the species of the genus salibacillus to Virgibacillus, as Virgibacillus marismortui comb. nov. and Virgibacillus salexigens comb. nov., and emended description of the genus Virgibacillus.</title>
        <authorList>
            <person name="Heyrman J."/>
            <person name="Logan N.A."/>
            <person name="Busse H.J."/>
            <person name="Balcaen A."/>
            <person name="Lebbe L."/>
            <person name="Rodriguez-Diaz M."/>
            <person name="Swings J."/>
            <person name="De Vos P."/>
        </authorList>
    </citation>
    <scope>NUCLEOTIDE SEQUENCE [LARGE SCALE GENOMIC DNA]</scope>
    <source>
        <strain evidence="10 11">LMG 19488</strain>
    </source>
</reference>
<name>A0A221MDK6_9BACI</name>
<evidence type="ECO:0000256" key="6">
    <source>
        <dbReference type="ARBA" id="ARBA00023225"/>
    </source>
</evidence>
<dbReference type="GO" id="GO:0015031">
    <property type="term" value="P:protein transport"/>
    <property type="evidence" value="ECO:0007669"/>
    <property type="project" value="UniProtKB-KW"/>
</dbReference>
<evidence type="ECO:0000259" key="9">
    <source>
        <dbReference type="Pfam" id="PF02108"/>
    </source>
</evidence>
<dbReference type="NCBIfam" id="TIGR03825">
    <property type="entry name" value="FliH_bacil"/>
    <property type="match status" value="1"/>
</dbReference>
<proteinExistence type="inferred from homology"/>
<organism evidence="10 11">
    <name type="scientific">Virgibacillus necropolis</name>
    <dbReference type="NCBI Taxonomy" id="163877"/>
    <lineage>
        <taxon>Bacteria</taxon>
        <taxon>Bacillati</taxon>
        <taxon>Bacillota</taxon>
        <taxon>Bacilli</taxon>
        <taxon>Bacillales</taxon>
        <taxon>Bacillaceae</taxon>
        <taxon>Virgibacillus</taxon>
    </lineage>
</organism>
<keyword evidence="11" id="KW-1185">Reference proteome</keyword>
<evidence type="ECO:0000256" key="4">
    <source>
        <dbReference type="ARBA" id="ARBA00022795"/>
    </source>
</evidence>
<keyword evidence="5" id="KW-0653">Protein transport</keyword>
<accession>A0A221MDK6</accession>
<dbReference type="GO" id="GO:0044781">
    <property type="term" value="P:bacterial-type flagellum organization"/>
    <property type="evidence" value="ECO:0007669"/>
    <property type="project" value="UniProtKB-KW"/>
</dbReference>
<evidence type="ECO:0000313" key="10">
    <source>
        <dbReference type="EMBL" id="ASN05727.1"/>
    </source>
</evidence>
<dbReference type="InterPro" id="IPR051472">
    <property type="entry name" value="T3SS_Stator/FliH"/>
</dbReference>
<evidence type="ECO:0000256" key="2">
    <source>
        <dbReference type="ARBA" id="ARBA00006602"/>
    </source>
</evidence>
<evidence type="ECO:0000256" key="3">
    <source>
        <dbReference type="ARBA" id="ARBA00022448"/>
    </source>
</evidence>
<keyword evidence="10" id="KW-0282">Flagellum</keyword>
<keyword evidence="6" id="KW-1006">Bacterial flagellum protein export</keyword>
<keyword evidence="8" id="KW-0175">Coiled coil</keyword>